<accession>A0A0A8YS12</accession>
<reference evidence="1" key="2">
    <citation type="journal article" date="2015" name="Data Brief">
        <title>Shoot transcriptome of the giant reed, Arundo donax.</title>
        <authorList>
            <person name="Barrero R.A."/>
            <person name="Guerrero F.D."/>
            <person name="Moolhuijzen P."/>
            <person name="Goolsby J.A."/>
            <person name="Tidwell J."/>
            <person name="Bellgard S.E."/>
            <person name="Bellgard M.I."/>
        </authorList>
    </citation>
    <scope>NUCLEOTIDE SEQUENCE</scope>
    <source>
        <tissue evidence="1">Shoot tissue taken approximately 20 cm above the soil surface</tissue>
    </source>
</reference>
<name>A0A0A8YS12_ARUDO</name>
<protein>
    <submittedName>
        <fullName evidence="1">Uncharacterized protein</fullName>
    </submittedName>
</protein>
<reference evidence="1" key="1">
    <citation type="submission" date="2014-09" db="EMBL/GenBank/DDBJ databases">
        <authorList>
            <person name="Magalhaes I.L.F."/>
            <person name="Oliveira U."/>
            <person name="Santos F.R."/>
            <person name="Vidigal T.H.D.A."/>
            <person name="Brescovit A.D."/>
            <person name="Santos A.J."/>
        </authorList>
    </citation>
    <scope>NUCLEOTIDE SEQUENCE</scope>
    <source>
        <tissue evidence="1">Shoot tissue taken approximately 20 cm above the soil surface</tissue>
    </source>
</reference>
<dbReference type="EMBL" id="GBRH01268221">
    <property type="protein sequence ID" value="JAD29674.1"/>
    <property type="molecule type" value="Transcribed_RNA"/>
</dbReference>
<sequence>MAPQIPSSIQKVSPHCGG</sequence>
<dbReference type="AlphaFoldDB" id="A0A0A8YS12"/>
<proteinExistence type="predicted"/>
<organism evidence="1">
    <name type="scientific">Arundo donax</name>
    <name type="common">Giant reed</name>
    <name type="synonym">Donax arundinaceus</name>
    <dbReference type="NCBI Taxonomy" id="35708"/>
    <lineage>
        <taxon>Eukaryota</taxon>
        <taxon>Viridiplantae</taxon>
        <taxon>Streptophyta</taxon>
        <taxon>Embryophyta</taxon>
        <taxon>Tracheophyta</taxon>
        <taxon>Spermatophyta</taxon>
        <taxon>Magnoliopsida</taxon>
        <taxon>Liliopsida</taxon>
        <taxon>Poales</taxon>
        <taxon>Poaceae</taxon>
        <taxon>PACMAD clade</taxon>
        <taxon>Arundinoideae</taxon>
        <taxon>Arundineae</taxon>
        <taxon>Arundo</taxon>
    </lineage>
</organism>
<evidence type="ECO:0000313" key="1">
    <source>
        <dbReference type="EMBL" id="JAD29674.1"/>
    </source>
</evidence>